<evidence type="ECO:0000313" key="2">
    <source>
        <dbReference type="EMBL" id="GFT79302.1"/>
    </source>
</evidence>
<keyword evidence="1" id="KW-0812">Transmembrane</keyword>
<organism evidence="2 3">
    <name type="scientific">Nephila pilipes</name>
    <name type="common">Giant wood spider</name>
    <name type="synonym">Nephila maculata</name>
    <dbReference type="NCBI Taxonomy" id="299642"/>
    <lineage>
        <taxon>Eukaryota</taxon>
        <taxon>Metazoa</taxon>
        <taxon>Ecdysozoa</taxon>
        <taxon>Arthropoda</taxon>
        <taxon>Chelicerata</taxon>
        <taxon>Arachnida</taxon>
        <taxon>Araneae</taxon>
        <taxon>Araneomorphae</taxon>
        <taxon>Entelegynae</taxon>
        <taxon>Araneoidea</taxon>
        <taxon>Nephilidae</taxon>
        <taxon>Nephila</taxon>
    </lineage>
</organism>
<keyword evidence="1" id="KW-1133">Transmembrane helix</keyword>
<dbReference type="EMBL" id="BMAW01071711">
    <property type="protein sequence ID" value="GFT79302.1"/>
    <property type="molecule type" value="Genomic_DNA"/>
</dbReference>
<comment type="caution">
    <text evidence="2">The sequence shown here is derived from an EMBL/GenBank/DDBJ whole genome shotgun (WGS) entry which is preliminary data.</text>
</comment>
<accession>A0A8X6U4F2</accession>
<sequence>MKLKNNEVEDESFEETTLPSKLQTHRAICRPINPARKHPVASEQTQMLCRLMARPGIQRKRAKMDGALLMACSYSWSVNLFASFGCRTRMERNSLYICAFLLAIVQFATLASFWDWFLSRFNRCRIKSTPAIPLPLEMKSVTGIVPAHYPSPTPHVLTK</sequence>
<reference evidence="2" key="1">
    <citation type="submission" date="2020-08" db="EMBL/GenBank/DDBJ databases">
        <title>Multicomponent nature underlies the extraordinary mechanical properties of spider dragline silk.</title>
        <authorList>
            <person name="Kono N."/>
            <person name="Nakamura H."/>
            <person name="Mori M."/>
            <person name="Yoshida Y."/>
            <person name="Ohtoshi R."/>
            <person name="Malay A.D."/>
            <person name="Moran D.A.P."/>
            <person name="Tomita M."/>
            <person name="Numata K."/>
            <person name="Arakawa K."/>
        </authorList>
    </citation>
    <scope>NUCLEOTIDE SEQUENCE</scope>
</reference>
<protein>
    <submittedName>
        <fullName evidence="2">Uncharacterized protein</fullName>
    </submittedName>
</protein>
<name>A0A8X6U4F2_NEPPI</name>
<proteinExistence type="predicted"/>
<keyword evidence="3" id="KW-1185">Reference proteome</keyword>
<dbReference type="Proteomes" id="UP000887013">
    <property type="component" value="Unassembled WGS sequence"/>
</dbReference>
<keyword evidence="1" id="KW-0472">Membrane</keyword>
<dbReference type="AlphaFoldDB" id="A0A8X6U4F2"/>
<feature type="transmembrane region" description="Helical" evidence="1">
    <location>
        <begin position="94"/>
        <end position="118"/>
    </location>
</feature>
<dbReference type="OrthoDB" id="10480083at2759"/>
<evidence type="ECO:0000313" key="3">
    <source>
        <dbReference type="Proteomes" id="UP000887013"/>
    </source>
</evidence>
<gene>
    <name evidence="2" type="ORF">NPIL_144751</name>
</gene>
<evidence type="ECO:0000256" key="1">
    <source>
        <dbReference type="SAM" id="Phobius"/>
    </source>
</evidence>